<reference evidence="3" key="1">
    <citation type="submission" date="2023-03" db="EMBL/GenBank/DDBJ databases">
        <title>Massive genome expansion in bonnet fungi (Mycena s.s.) driven by repeated elements and novel gene families across ecological guilds.</title>
        <authorList>
            <consortium name="Lawrence Berkeley National Laboratory"/>
            <person name="Harder C.B."/>
            <person name="Miyauchi S."/>
            <person name="Viragh M."/>
            <person name="Kuo A."/>
            <person name="Thoen E."/>
            <person name="Andreopoulos B."/>
            <person name="Lu D."/>
            <person name="Skrede I."/>
            <person name="Drula E."/>
            <person name="Henrissat B."/>
            <person name="Morin E."/>
            <person name="Kohler A."/>
            <person name="Barry K."/>
            <person name="LaButti K."/>
            <person name="Morin E."/>
            <person name="Salamov A."/>
            <person name="Lipzen A."/>
            <person name="Mereny Z."/>
            <person name="Hegedus B."/>
            <person name="Baldrian P."/>
            <person name="Stursova M."/>
            <person name="Weitz H."/>
            <person name="Taylor A."/>
            <person name="Grigoriev I.V."/>
            <person name="Nagy L.G."/>
            <person name="Martin F."/>
            <person name="Kauserud H."/>
        </authorList>
    </citation>
    <scope>NUCLEOTIDE SEQUENCE</scope>
    <source>
        <strain evidence="3">CBHHK067</strain>
    </source>
</reference>
<dbReference type="GO" id="GO:0006493">
    <property type="term" value="P:protein O-linked glycosylation"/>
    <property type="evidence" value="ECO:0007669"/>
    <property type="project" value="TreeGrafter"/>
</dbReference>
<evidence type="ECO:0000313" key="3">
    <source>
        <dbReference type="EMBL" id="KAJ7678821.1"/>
    </source>
</evidence>
<dbReference type="GO" id="GO:0016020">
    <property type="term" value="C:membrane"/>
    <property type="evidence" value="ECO:0007669"/>
    <property type="project" value="InterPro"/>
</dbReference>
<gene>
    <name evidence="3" type="ORF">B0H17DRAFT_944182</name>
</gene>
<dbReference type="InterPro" id="IPR029044">
    <property type="entry name" value="Nucleotide-diphossugar_trans"/>
</dbReference>
<organism evidence="3 4">
    <name type="scientific">Mycena rosella</name>
    <name type="common">Pink bonnet</name>
    <name type="synonym">Agaricus rosellus</name>
    <dbReference type="NCBI Taxonomy" id="1033263"/>
    <lineage>
        <taxon>Eukaryota</taxon>
        <taxon>Fungi</taxon>
        <taxon>Dikarya</taxon>
        <taxon>Basidiomycota</taxon>
        <taxon>Agaricomycotina</taxon>
        <taxon>Agaricomycetes</taxon>
        <taxon>Agaricomycetidae</taxon>
        <taxon>Agaricales</taxon>
        <taxon>Marasmiineae</taxon>
        <taxon>Mycenaceae</taxon>
        <taxon>Mycena</taxon>
    </lineage>
</organism>
<keyword evidence="2 3" id="KW-0808">Transferase</keyword>
<dbReference type="AlphaFoldDB" id="A0AAD7GDE3"/>
<dbReference type="PANTHER" id="PTHR31121:SF6">
    <property type="entry name" value="ALPHA-1,2 MANNOSYLTRANSFERASE KTR1"/>
    <property type="match status" value="1"/>
</dbReference>
<dbReference type="EMBL" id="JARKIE010000131">
    <property type="protein sequence ID" value="KAJ7678821.1"/>
    <property type="molecule type" value="Genomic_DNA"/>
</dbReference>
<dbReference type="Proteomes" id="UP001221757">
    <property type="component" value="Unassembled WGS sequence"/>
</dbReference>
<keyword evidence="4" id="KW-1185">Reference proteome</keyword>
<dbReference type="PANTHER" id="PTHR31121">
    <property type="entry name" value="ALPHA-1,2 MANNOSYLTRANSFERASE KTR1"/>
    <property type="match status" value="1"/>
</dbReference>
<dbReference type="InterPro" id="IPR002685">
    <property type="entry name" value="Glyco_trans_15"/>
</dbReference>
<name>A0AAD7GDE3_MYCRO</name>
<protein>
    <submittedName>
        <fullName evidence="3">Glycosyl transferase</fullName>
    </submittedName>
</protein>
<dbReference type="Gene3D" id="3.90.550.10">
    <property type="entry name" value="Spore Coat Polysaccharide Biosynthesis Protein SpsA, Chain A"/>
    <property type="match status" value="1"/>
</dbReference>
<comment type="similarity">
    <text evidence="1">Belongs to the glycosyltransferase 15 family.</text>
</comment>
<dbReference type="SUPFAM" id="SSF53448">
    <property type="entry name" value="Nucleotide-diphospho-sugar transferases"/>
    <property type="match status" value="1"/>
</dbReference>
<evidence type="ECO:0000313" key="4">
    <source>
        <dbReference type="Proteomes" id="UP001221757"/>
    </source>
</evidence>
<dbReference type="GO" id="GO:0006487">
    <property type="term" value="P:protein N-linked glycosylation"/>
    <property type="evidence" value="ECO:0007669"/>
    <property type="project" value="TreeGrafter"/>
</dbReference>
<dbReference type="GO" id="GO:0000032">
    <property type="term" value="P:cell wall mannoprotein biosynthetic process"/>
    <property type="evidence" value="ECO:0007669"/>
    <property type="project" value="TreeGrafter"/>
</dbReference>
<evidence type="ECO:0000256" key="1">
    <source>
        <dbReference type="ARBA" id="ARBA00007677"/>
    </source>
</evidence>
<dbReference type="GO" id="GO:0005794">
    <property type="term" value="C:Golgi apparatus"/>
    <property type="evidence" value="ECO:0007669"/>
    <property type="project" value="TreeGrafter"/>
</dbReference>
<proteinExistence type="inferred from homology"/>
<dbReference type="Pfam" id="PF01793">
    <property type="entry name" value="Glyco_transf_15"/>
    <property type="match status" value="1"/>
</dbReference>
<dbReference type="GO" id="GO:0000026">
    <property type="term" value="F:alpha-1,2-mannosyltransferase activity"/>
    <property type="evidence" value="ECO:0007669"/>
    <property type="project" value="TreeGrafter"/>
</dbReference>
<comment type="caution">
    <text evidence="3">The sequence shown here is derived from an EMBL/GenBank/DDBJ whole genome shotgun (WGS) entry which is preliminary data.</text>
</comment>
<accession>A0AAD7GDE3</accession>
<sequence length="81" mass="9558">ARNSDLDSTMRSVREVEDRFNTRHHYPYTLLNDEPFMDQFKRRVSAVASGPVAYGLVPRGHWCVQPDWIDEERAPRPRCVR</sequence>
<evidence type="ECO:0000256" key="2">
    <source>
        <dbReference type="ARBA" id="ARBA00022679"/>
    </source>
</evidence>
<feature type="non-terminal residue" evidence="3">
    <location>
        <position position="1"/>
    </location>
</feature>